<dbReference type="GO" id="GO:0016740">
    <property type="term" value="F:transferase activity"/>
    <property type="evidence" value="ECO:0007669"/>
    <property type="project" value="UniProtKB-KW"/>
</dbReference>
<sequence length="318" mass="35861">MRMIKRYRPAAIMSTFPIATAHRIGLSLQKKSGLPWIADFRDSMTEPNYPHDPSTWRAHRKLEQAIVRHCTKAVFTTEPTRQMYANRYPEYPGARWEVIENGFDEENFRDAERDINQTPLGSPGQLTFVHSGLLYPVERDPRPFFAALSKLKRTGHINSKGLRIILRATGSDNLYRPMLSELDIDDIVHLEPIIGYRDALREMLCADALLLFQGSTCDHQIPAKIYEYFRAGKPIVAFVGPQGITATKLQEAGICDIIDMTSTEDIEAGLLKLLRRLSNGDRSGVPRRLADANSRKSRSAELANILQQITATTSHSPS</sequence>
<reference evidence="1 2" key="1">
    <citation type="submission" date="2017-09" db="EMBL/GenBank/DDBJ databases">
        <title>Metagenomic Analysis Reveals Denitrifying Candidatus Accumulibacter and Flanking Population as a Source of N2O.</title>
        <authorList>
            <person name="Gao H."/>
            <person name="Mao Y."/>
            <person name="Zhao X."/>
            <person name="Liu W.-T."/>
            <person name="Zhang T."/>
            <person name="Wells G."/>
        </authorList>
    </citation>
    <scope>NUCLEOTIDE SEQUENCE [LARGE SCALE GENOMIC DNA]</scope>
    <source>
        <strain evidence="1">CANDO_2_IC</strain>
    </source>
</reference>
<dbReference type="SUPFAM" id="SSF53756">
    <property type="entry name" value="UDP-Glycosyltransferase/glycogen phosphorylase"/>
    <property type="match status" value="1"/>
</dbReference>
<evidence type="ECO:0000313" key="2">
    <source>
        <dbReference type="Proteomes" id="UP000342300"/>
    </source>
</evidence>
<protein>
    <submittedName>
        <fullName evidence="1">Glycosyltransferase</fullName>
    </submittedName>
</protein>
<comment type="caution">
    <text evidence="1">The sequence shown here is derived from an EMBL/GenBank/DDBJ whole genome shotgun (WGS) entry which is preliminary data.</text>
</comment>
<evidence type="ECO:0000313" key="1">
    <source>
        <dbReference type="EMBL" id="MQM29106.1"/>
    </source>
</evidence>
<proteinExistence type="predicted"/>
<dbReference type="EMBL" id="PDHS01000010">
    <property type="protein sequence ID" value="MQM29106.1"/>
    <property type="molecule type" value="Genomic_DNA"/>
</dbReference>
<dbReference type="Proteomes" id="UP000342300">
    <property type="component" value="Unassembled WGS sequence"/>
</dbReference>
<keyword evidence="1" id="KW-0808">Transferase</keyword>
<accession>A0A6A7RQD6</accession>
<dbReference type="AlphaFoldDB" id="A0A6A7RQD6"/>
<organism evidence="1 2">
    <name type="scientific">Candidatus Accumulibacter phosphatis</name>
    <dbReference type="NCBI Taxonomy" id="327160"/>
    <lineage>
        <taxon>Bacteria</taxon>
        <taxon>Pseudomonadati</taxon>
        <taxon>Pseudomonadota</taxon>
        <taxon>Betaproteobacteria</taxon>
        <taxon>Candidatus Accumulibacter</taxon>
    </lineage>
</organism>
<gene>
    <name evidence="1" type="ORF">CRU78_00545</name>
</gene>
<name>A0A6A7RQD6_9PROT</name>
<dbReference type="Gene3D" id="3.40.50.2000">
    <property type="entry name" value="Glycogen Phosphorylase B"/>
    <property type="match status" value="1"/>
</dbReference>